<proteinExistence type="predicted"/>
<protein>
    <submittedName>
        <fullName evidence="1">Uncharacterized protein</fullName>
    </submittedName>
</protein>
<dbReference type="EMBL" id="CM042881">
    <property type="protein sequence ID" value="KAI4385444.1"/>
    <property type="molecule type" value="Genomic_DNA"/>
</dbReference>
<dbReference type="Proteomes" id="UP001057402">
    <property type="component" value="Chromosome 2"/>
</dbReference>
<organism evidence="1 2">
    <name type="scientific">Melastoma candidum</name>
    <dbReference type="NCBI Taxonomy" id="119954"/>
    <lineage>
        <taxon>Eukaryota</taxon>
        <taxon>Viridiplantae</taxon>
        <taxon>Streptophyta</taxon>
        <taxon>Embryophyta</taxon>
        <taxon>Tracheophyta</taxon>
        <taxon>Spermatophyta</taxon>
        <taxon>Magnoliopsida</taxon>
        <taxon>eudicotyledons</taxon>
        <taxon>Gunneridae</taxon>
        <taxon>Pentapetalae</taxon>
        <taxon>rosids</taxon>
        <taxon>malvids</taxon>
        <taxon>Myrtales</taxon>
        <taxon>Melastomataceae</taxon>
        <taxon>Melastomatoideae</taxon>
        <taxon>Melastomateae</taxon>
        <taxon>Melastoma</taxon>
    </lineage>
</organism>
<evidence type="ECO:0000313" key="2">
    <source>
        <dbReference type="Proteomes" id="UP001057402"/>
    </source>
</evidence>
<keyword evidence="2" id="KW-1185">Reference proteome</keyword>
<gene>
    <name evidence="1" type="ORF">MLD38_003469</name>
</gene>
<sequence>MLEARMGKASTLVSLLLVVFVACVVEAKKVNYPYPDGDDDDWHYQKHHHGNHPPPPTPHGHHTPPPPPPPHRHLPPPPHGHGHHPPPPHDGCKRVRCKNSNYTKCYMQPLLCPPECPQTCGADCASCKAVCDCNKPGTVCQDPRFIGGDGITFYFHGQKDRDFCIVTDPNLHINAHFIGRRNHRMRRDFTWVQSLGILFHNHKLFIGAQRTATWDDSNDRLSLAFDGEPISIPQVEKAEWRSDDVSITRFRSTNAAVIDIPGVLQIKAILVPITQEDSLIHNYGITQEDCFAHLDMSFKFYSLSQDVSGVLGQTYAANYVSRANMGVSVPVLGGEREFASSGLFTTDCAASRFVGNLLGSNKSSENFLDSILNCASGLDGQGVVCKR</sequence>
<accession>A0ACB9S6I9</accession>
<name>A0ACB9S6I9_9MYRT</name>
<comment type="caution">
    <text evidence="1">The sequence shown here is derived from an EMBL/GenBank/DDBJ whole genome shotgun (WGS) entry which is preliminary data.</text>
</comment>
<reference evidence="2" key="1">
    <citation type="journal article" date="2023" name="Front. Plant Sci.">
        <title>Chromosomal-level genome assembly of Melastoma candidum provides insights into trichome evolution.</title>
        <authorList>
            <person name="Zhong Y."/>
            <person name="Wu W."/>
            <person name="Sun C."/>
            <person name="Zou P."/>
            <person name="Liu Y."/>
            <person name="Dai S."/>
            <person name="Zhou R."/>
        </authorList>
    </citation>
    <scope>NUCLEOTIDE SEQUENCE [LARGE SCALE GENOMIC DNA]</scope>
</reference>
<evidence type="ECO:0000313" key="1">
    <source>
        <dbReference type="EMBL" id="KAI4385444.1"/>
    </source>
</evidence>